<feature type="compositionally biased region" description="Polar residues" evidence="1">
    <location>
        <begin position="707"/>
        <end position="717"/>
    </location>
</feature>
<evidence type="ECO:0000313" key="2">
    <source>
        <dbReference type="EMBL" id="KAG6504655.1"/>
    </source>
</evidence>
<evidence type="ECO:0000256" key="1">
    <source>
        <dbReference type="SAM" id="MobiDB-lite"/>
    </source>
</evidence>
<dbReference type="EMBL" id="JACMSC010000010">
    <property type="protein sequence ID" value="KAG6504655.1"/>
    <property type="molecule type" value="Genomic_DNA"/>
</dbReference>
<feature type="compositionally biased region" description="Basic and acidic residues" evidence="1">
    <location>
        <begin position="780"/>
        <end position="805"/>
    </location>
</feature>
<feature type="region of interest" description="Disordered" evidence="1">
    <location>
        <begin position="1445"/>
        <end position="1486"/>
    </location>
</feature>
<proteinExistence type="predicted"/>
<feature type="compositionally biased region" description="Basic and acidic residues" evidence="1">
    <location>
        <begin position="640"/>
        <end position="668"/>
    </location>
</feature>
<feature type="region of interest" description="Disordered" evidence="1">
    <location>
        <begin position="377"/>
        <end position="401"/>
    </location>
</feature>
<sequence length="1536" mass="168873">MASESDQPSHPPAPSAPVFTLFIDSNIDTHIALSVPPADTVADVKRKIMIEHMLCFPDVGQVTIQALKVKRRGAFYHLSDTMPVRCAFDGSKGTWFLHADVIAKSSSEHQGDNTEHVVDDNNKQFGGDFQLQVKLSEHLNEDGPLNKTDFYIDDNMNFHENQCKLTDHTGFSVPKPMSCQIESLVDMANDQLAAANQNADGSIQSCHLERQEIDKDAQLHALEPIEQEAELPTVSNPDMFADQVKGKKLEKLSGSEVLENTISTDVLKEETSKKRSDVEDLHLDSGMASLSLPEELSGNLHDGDSTLMERLTNDKKKRKKKSRSSRSKLAEADYTVPSDNDIRDFFDSAKEQNNEKQPALEKSDVIGFVSDVMKNNNEHSADEDSVQVDSSKRRKLSPDIDNERLPKISELNHFSSMDSMAVGTHTLPVNVTLSYPEELSHTLPDADSSIIEHLTDDKRKKKKRRQSSKSQTDFPIPTDNHVKIFPSIGTEQIMEDGVTSETIETIGFVPEVKVGNNEGTTVDNHKDMINKLVGTTEKASENVASLKVENSSKRIASTDFSSESMVKGEHSNQISSMAGKMVESDAEKVVFANSRKNIVEEYNVAPVVKEADPFSNTRKKRSRKSLSKDVSDINEPAESANKEKEAPSRDDTAKLELEKPFADNDGKSHSMRTKKSKKSDSKNVPRDVSDINEAAELAINRKEAPNQYDTTKLQSENPCAGDDGKSHSKRTRKSEKVESKKLSKDVPNINEPARFANNQKTDLSQDDTAKVQSENPSADNEGKSCRRRTRQSEKSDSKNLSKDVSDINEPAELANNRKEAPDQCDTAKLQLENPSAGDDGKSHSKNTRKSEKVDSKKLSKDVPDINEPAGFANNRKEALSQDDIAKLQSENPSADNDGKPCRRRTRQSEKSDPKNLSKDVSNANGPAELANNQKEAPGQYDTAKLQSENPSAGDDGKSNSKRTRKSEKVDSKKLSKDVPNINEPAGFTNNRKEALAHDDTAKLQSEPSADNDGKSCRTRTRQSEKVDSMNFKSGNSISVHSSVNLAKSYDKDKSNQDQQALRDSAFPTKSDDKKSRRNKKKSSNVVLQDNEPHPNDSSNSLVGKSAGDTARLSKEPNSLATDDKAAASGISVKGHDHGKGGASSTTLENLTDLLPKNIASQGTEESVEAHQDEKFPGVDNNEINFIAVFPPNSIQDEPGVSADQVLPAETKPKKQPKGKRKNKSNKHESAHDFAYPSESEKLDVKKSSTNCGLVKQDSADPSGKSSFELCQKGKEHNDSFNLTADSTRDDGTISSDYMPHVESVKQTIEANRSDTYHQISESQFQNGNHAHYSNEKTFLKSATESHVQVEKEENFNLGLHAVQNQSKPSGGTIDEETHAGLAASSDSTEENTPVQTKRYRLAVRKVPRSMGKKSNNHKPKTSFLIPSAIFDNAVDESSEDDLIFRNSEATAAISDSSSTDSEGSKTPEHHGKHEGSDGEDIFLSQSSIISTKNMPLDTILKSSSSYKKAKLLASQSQADDSESQPVDVVLSTQPEY</sequence>
<feature type="compositionally biased region" description="Basic and acidic residues" evidence="1">
    <location>
        <begin position="966"/>
        <end position="976"/>
    </location>
</feature>
<feature type="compositionally biased region" description="Basic and acidic residues" evidence="1">
    <location>
        <begin position="874"/>
        <end position="885"/>
    </location>
</feature>
<accession>A0A8J5L8L8</accession>
<feature type="region of interest" description="Disordered" evidence="1">
    <location>
        <begin position="311"/>
        <end position="334"/>
    </location>
</feature>
<feature type="compositionally biased region" description="Basic and acidic residues" evidence="1">
    <location>
        <begin position="1167"/>
        <end position="1176"/>
    </location>
</feature>
<feature type="compositionally biased region" description="Polar residues" evidence="1">
    <location>
        <begin position="918"/>
        <end position="934"/>
    </location>
</feature>
<feature type="region of interest" description="Disordered" evidence="1">
    <location>
        <begin position="614"/>
        <end position="1177"/>
    </location>
</feature>
<feature type="compositionally biased region" description="Basic and acidic residues" evidence="1">
    <location>
        <begin position="1462"/>
        <end position="1476"/>
    </location>
</feature>
<feature type="compositionally biased region" description="Low complexity" evidence="1">
    <location>
        <begin position="1447"/>
        <end position="1461"/>
    </location>
</feature>
<feature type="region of interest" description="Disordered" evidence="1">
    <location>
        <begin position="1189"/>
        <end position="1247"/>
    </location>
</feature>
<feature type="compositionally biased region" description="Basic and acidic residues" evidence="1">
    <location>
        <begin position="678"/>
        <end position="689"/>
    </location>
</feature>
<feature type="region of interest" description="Disordered" evidence="1">
    <location>
        <begin position="1357"/>
        <end position="1426"/>
    </location>
</feature>
<gene>
    <name evidence="2" type="ORF">ZIOFF_036991</name>
</gene>
<feature type="compositionally biased region" description="Basic residues" evidence="1">
    <location>
        <begin position="315"/>
        <end position="326"/>
    </location>
</feature>
<feature type="compositionally biased region" description="Polar residues" evidence="1">
    <location>
        <begin position="1384"/>
        <end position="1395"/>
    </location>
</feature>
<protein>
    <submittedName>
        <fullName evidence="2">Uncharacterized protein</fullName>
    </submittedName>
</protein>
<comment type="caution">
    <text evidence="2">The sequence shown here is derived from an EMBL/GenBank/DDBJ whole genome shotgun (WGS) entry which is preliminary data.</text>
</comment>
<dbReference type="Proteomes" id="UP000734854">
    <property type="component" value="Unassembled WGS sequence"/>
</dbReference>
<feature type="compositionally biased region" description="Basic residues" evidence="1">
    <location>
        <begin position="1213"/>
        <end position="1224"/>
    </location>
</feature>
<dbReference type="OrthoDB" id="1093005at2759"/>
<name>A0A8J5L8L8_ZINOF</name>
<feature type="compositionally biased region" description="Basic and acidic residues" evidence="1">
    <location>
        <begin position="990"/>
        <end position="1001"/>
    </location>
</feature>
<feature type="compositionally biased region" description="Basic and acidic residues" evidence="1">
    <location>
        <begin position="896"/>
        <end position="917"/>
    </location>
</feature>
<organism evidence="2 3">
    <name type="scientific">Zingiber officinale</name>
    <name type="common">Ginger</name>
    <name type="synonym">Amomum zingiber</name>
    <dbReference type="NCBI Taxonomy" id="94328"/>
    <lineage>
        <taxon>Eukaryota</taxon>
        <taxon>Viridiplantae</taxon>
        <taxon>Streptophyta</taxon>
        <taxon>Embryophyta</taxon>
        <taxon>Tracheophyta</taxon>
        <taxon>Spermatophyta</taxon>
        <taxon>Magnoliopsida</taxon>
        <taxon>Liliopsida</taxon>
        <taxon>Zingiberales</taxon>
        <taxon>Zingiberaceae</taxon>
        <taxon>Zingiber</taxon>
    </lineage>
</organism>
<evidence type="ECO:0000313" key="3">
    <source>
        <dbReference type="Proteomes" id="UP000734854"/>
    </source>
</evidence>
<keyword evidence="3" id="KW-1185">Reference proteome</keyword>
<feature type="compositionally biased region" description="Basic residues" evidence="1">
    <location>
        <begin position="1397"/>
        <end position="1420"/>
    </location>
</feature>
<feature type="compositionally biased region" description="Basic and acidic residues" evidence="1">
    <location>
        <begin position="1011"/>
        <end position="1027"/>
    </location>
</feature>
<feature type="region of interest" description="Disordered" evidence="1">
    <location>
        <begin position="1277"/>
        <end position="1296"/>
    </location>
</feature>
<feature type="compositionally biased region" description="Polar residues" evidence="1">
    <location>
        <begin position="1030"/>
        <end position="1045"/>
    </location>
</feature>
<feature type="region of interest" description="Disordered" evidence="1">
    <location>
        <begin position="444"/>
        <end position="480"/>
    </location>
</feature>
<reference evidence="2 3" key="1">
    <citation type="submission" date="2020-08" db="EMBL/GenBank/DDBJ databases">
        <title>Plant Genome Project.</title>
        <authorList>
            <person name="Zhang R.-G."/>
        </authorList>
    </citation>
    <scope>NUCLEOTIDE SEQUENCE [LARGE SCALE GENOMIC DNA]</scope>
    <source>
        <tissue evidence="2">Rhizome</tissue>
    </source>
</reference>
<feature type="compositionally biased region" description="Basic and acidic residues" evidence="1">
    <location>
        <begin position="734"/>
        <end position="744"/>
    </location>
</feature>
<feature type="compositionally biased region" description="Basic and acidic residues" evidence="1">
    <location>
        <begin position="838"/>
        <end position="863"/>
    </location>
</feature>
<feature type="region of interest" description="Disordered" evidence="1">
    <location>
        <begin position="1510"/>
        <end position="1536"/>
    </location>
</feature>